<dbReference type="PANTHER" id="PTHR33133:SF7">
    <property type="entry name" value="F26K24.10 PROTEIN-RELATED"/>
    <property type="match status" value="1"/>
</dbReference>
<protein>
    <recommendedName>
        <fullName evidence="4">Glycerophosphoryl diester phosphodiesterase membrane domain-containing protein</fullName>
    </recommendedName>
</protein>
<feature type="transmembrane region" description="Helical" evidence="1">
    <location>
        <begin position="239"/>
        <end position="264"/>
    </location>
</feature>
<feature type="transmembrane region" description="Helical" evidence="1">
    <location>
        <begin position="276"/>
        <end position="298"/>
    </location>
</feature>
<keyword evidence="1" id="KW-0472">Membrane</keyword>
<sequence length="345" mass="38563">MENPAPRLNLFTVLSESKRILNAHSRHFLALSVLFLLPLSFSLVVYPTLLHLLTDPFPKNTQVLLRAHPFDFHTHHHHHHHHHHQQEPIFSNDELLSLLYSLFICAFSLLAVGSITFSVYHGFYGRPVKLISAIKSVFTSFFPLLLTVIIFQVIVSLICIAFGLFLFLVVRAVELLGHEVEYSSPYFVTLSGVLLVALIMVLVYLQVIWSLVSVIVVVESRWGFEPLRRSASLVKGMRGVALSLLLFFGGFAGIVVWTGAVSAVGSDGASDEWKSWAFVVQIVVTSTLLMLLLLYYAAANTVLYMYCKAIHGELAVEIAEEFAREYVSLPFDDGKVPHLVSVVVS</sequence>
<organism evidence="2 3">
    <name type="scientific">Carpinus fangiana</name>
    <dbReference type="NCBI Taxonomy" id="176857"/>
    <lineage>
        <taxon>Eukaryota</taxon>
        <taxon>Viridiplantae</taxon>
        <taxon>Streptophyta</taxon>
        <taxon>Embryophyta</taxon>
        <taxon>Tracheophyta</taxon>
        <taxon>Spermatophyta</taxon>
        <taxon>Magnoliopsida</taxon>
        <taxon>eudicotyledons</taxon>
        <taxon>Gunneridae</taxon>
        <taxon>Pentapetalae</taxon>
        <taxon>rosids</taxon>
        <taxon>fabids</taxon>
        <taxon>Fagales</taxon>
        <taxon>Betulaceae</taxon>
        <taxon>Carpinus</taxon>
    </lineage>
</organism>
<feature type="transmembrane region" description="Helical" evidence="1">
    <location>
        <begin position="98"/>
        <end position="120"/>
    </location>
</feature>
<evidence type="ECO:0008006" key="4">
    <source>
        <dbReference type="Google" id="ProtNLM"/>
    </source>
</evidence>
<feature type="transmembrane region" description="Helical" evidence="1">
    <location>
        <begin position="190"/>
        <end position="218"/>
    </location>
</feature>
<name>A0A5N6R3B0_9ROSI</name>
<gene>
    <name evidence="2" type="ORF">FH972_008923</name>
</gene>
<dbReference type="Proteomes" id="UP000327013">
    <property type="component" value="Chromosome 3"/>
</dbReference>
<dbReference type="AlphaFoldDB" id="A0A5N6R3B0"/>
<accession>A0A5N6R3B0</accession>
<keyword evidence="3" id="KW-1185">Reference proteome</keyword>
<dbReference type="EMBL" id="CM017323">
    <property type="protein sequence ID" value="KAE8023191.1"/>
    <property type="molecule type" value="Genomic_DNA"/>
</dbReference>
<evidence type="ECO:0000313" key="2">
    <source>
        <dbReference type="EMBL" id="KAE8023191.1"/>
    </source>
</evidence>
<dbReference type="OrthoDB" id="1934322at2759"/>
<keyword evidence="1" id="KW-1133">Transmembrane helix</keyword>
<dbReference type="PANTHER" id="PTHR33133">
    <property type="entry name" value="OS08G0107100 PROTEIN-RELATED"/>
    <property type="match status" value="1"/>
</dbReference>
<evidence type="ECO:0000256" key="1">
    <source>
        <dbReference type="SAM" id="Phobius"/>
    </source>
</evidence>
<reference evidence="2 3" key="1">
    <citation type="submission" date="2019-06" db="EMBL/GenBank/DDBJ databases">
        <title>A chromosomal-level reference genome of Carpinus fangiana (Coryloideae, Betulaceae).</title>
        <authorList>
            <person name="Yang X."/>
            <person name="Wang Z."/>
            <person name="Zhang L."/>
            <person name="Hao G."/>
            <person name="Liu J."/>
            <person name="Yang Y."/>
        </authorList>
    </citation>
    <scope>NUCLEOTIDE SEQUENCE [LARGE SCALE GENOMIC DNA]</scope>
    <source>
        <strain evidence="2">Cfa_2016G</strain>
        <tissue evidence="2">Leaf</tissue>
    </source>
</reference>
<feature type="transmembrane region" description="Helical" evidence="1">
    <location>
        <begin position="28"/>
        <end position="49"/>
    </location>
</feature>
<evidence type="ECO:0000313" key="3">
    <source>
        <dbReference type="Proteomes" id="UP000327013"/>
    </source>
</evidence>
<feature type="transmembrane region" description="Helical" evidence="1">
    <location>
        <begin position="141"/>
        <end position="170"/>
    </location>
</feature>
<keyword evidence="1" id="KW-0812">Transmembrane</keyword>
<proteinExistence type="predicted"/>